<dbReference type="Pfam" id="PF25917">
    <property type="entry name" value="BSH_RND"/>
    <property type="match status" value="1"/>
</dbReference>
<dbReference type="InterPro" id="IPR058626">
    <property type="entry name" value="MdtA-like_b-barrel"/>
</dbReference>
<feature type="coiled-coil region" evidence="2">
    <location>
        <begin position="121"/>
        <end position="179"/>
    </location>
</feature>
<evidence type="ECO:0000259" key="4">
    <source>
        <dbReference type="Pfam" id="PF25917"/>
    </source>
</evidence>
<dbReference type="Pfam" id="PF25944">
    <property type="entry name" value="Beta-barrel_RND"/>
    <property type="match status" value="1"/>
</dbReference>
<comment type="similarity">
    <text evidence="1">Belongs to the membrane fusion protein (MFP) (TC 8.A.1) family.</text>
</comment>
<evidence type="ECO:0000259" key="5">
    <source>
        <dbReference type="Pfam" id="PF25944"/>
    </source>
</evidence>
<organism evidence="7 8">
    <name type="scientific">Olivibacter ginsenosidimutans</name>
    <dbReference type="NCBI Taxonomy" id="1176537"/>
    <lineage>
        <taxon>Bacteria</taxon>
        <taxon>Pseudomonadati</taxon>
        <taxon>Bacteroidota</taxon>
        <taxon>Sphingobacteriia</taxon>
        <taxon>Sphingobacteriales</taxon>
        <taxon>Sphingobacteriaceae</taxon>
        <taxon>Olivibacter</taxon>
    </lineage>
</organism>
<dbReference type="Pfam" id="PF25876">
    <property type="entry name" value="HH_MFP_RND"/>
    <property type="match status" value="1"/>
</dbReference>
<dbReference type="InterPro" id="IPR058637">
    <property type="entry name" value="YknX-like_C"/>
</dbReference>
<evidence type="ECO:0000256" key="2">
    <source>
        <dbReference type="SAM" id="Coils"/>
    </source>
</evidence>
<keyword evidence="2" id="KW-0175">Coiled coil</keyword>
<dbReference type="Gene3D" id="1.10.287.470">
    <property type="entry name" value="Helix hairpin bin"/>
    <property type="match status" value="1"/>
</dbReference>
<dbReference type="Proteomes" id="UP001501411">
    <property type="component" value="Unassembled WGS sequence"/>
</dbReference>
<gene>
    <name evidence="7" type="ORF">GCM10023231_39910</name>
</gene>
<dbReference type="PANTHER" id="PTHR30158">
    <property type="entry name" value="ACRA/E-RELATED COMPONENT OF DRUG EFFLUX TRANSPORTER"/>
    <property type="match status" value="1"/>
</dbReference>
<reference evidence="8" key="1">
    <citation type="journal article" date="2019" name="Int. J. Syst. Evol. Microbiol.">
        <title>The Global Catalogue of Microorganisms (GCM) 10K type strain sequencing project: providing services to taxonomists for standard genome sequencing and annotation.</title>
        <authorList>
            <consortium name="The Broad Institute Genomics Platform"/>
            <consortium name="The Broad Institute Genome Sequencing Center for Infectious Disease"/>
            <person name="Wu L."/>
            <person name="Ma J."/>
        </authorList>
    </citation>
    <scope>NUCLEOTIDE SEQUENCE [LARGE SCALE GENOMIC DNA]</scope>
    <source>
        <strain evidence="8">JCM 18200</strain>
    </source>
</reference>
<dbReference type="NCBIfam" id="TIGR01730">
    <property type="entry name" value="RND_mfp"/>
    <property type="match status" value="1"/>
</dbReference>
<evidence type="ECO:0000313" key="8">
    <source>
        <dbReference type="Proteomes" id="UP001501411"/>
    </source>
</evidence>
<feature type="domain" description="YknX-like C-terminal permuted SH3-like" evidence="6">
    <location>
        <begin position="322"/>
        <end position="388"/>
    </location>
</feature>
<name>A0ABP9C8U1_9SPHI</name>
<dbReference type="EMBL" id="BAABIQ010000044">
    <property type="protein sequence ID" value="GAA4806743.1"/>
    <property type="molecule type" value="Genomic_DNA"/>
</dbReference>
<dbReference type="InterPro" id="IPR058625">
    <property type="entry name" value="MdtA-like_BSH"/>
</dbReference>
<dbReference type="Gene3D" id="2.40.30.170">
    <property type="match status" value="1"/>
</dbReference>
<dbReference type="Pfam" id="PF25989">
    <property type="entry name" value="YknX_C"/>
    <property type="match status" value="1"/>
</dbReference>
<evidence type="ECO:0000313" key="7">
    <source>
        <dbReference type="EMBL" id="GAA4806743.1"/>
    </source>
</evidence>
<dbReference type="Gene3D" id="2.40.420.20">
    <property type="match status" value="1"/>
</dbReference>
<keyword evidence="8" id="KW-1185">Reference proteome</keyword>
<evidence type="ECO:0000256" key="1">
    <source>
        <dbReference type="ARBA" id="ARBA00009477"/>
    </source>
</evidence>
<comment type="caution">
    <text evidence="7">The sequence shown here is derived from an EMBL/GenBank/DDBJ whole genome shotgun (WGS) entry which is preliminary data.</text>
</comment>
<dbReference type="Gene3D" id="2.40.50.100">
    <property type="match status" value="1"/>
</dbReference>
<feature type="domain" description="Multidrug resistance protein MdtA-like barrel-sandwich hybrid" evidence="4">
    <location>
        <begin position="81"/>
        <end position="218"/>
    </location>
</feature>
<feature type="domain" description="Multidrug resistance protein MdtA-like beta-barrel" evidence="5">
    <location>
        <begin position="228"/>
        <end position="314"/>
    </location>
</feature>
<dbReference type="InterPro" id="IPR006143">
    <property type="entry name" value="RND_pump_MFP"/>
</dbReference>
<feature type="domain" description="Multidrug resistance protein MdtA-like alpha-helical hairpin" evidence="3">
    <location>
        <begin position="120"/>
        <end position="190"/>
    </location>
</feature>
<dbReference type="InterPro" id="IPR058624">
    <property type="entry name" value="MdtA-like_HH"/>
</dbReference>
<sequence>MKQLLTIFTFESYHPLFNVVKLFNNVSKLALIASSIFLYSCSSGQQGPEAPPPPTLPVVSVNTGQQTVYQEYPAAIEGITNVEIRPQVSGTLDAIYVDEGAKVRKGQPLFKINGRPYQEQLNQALANLHAAEAALVNAEIEVEKKTRLVNNKVLADFQLKTAEAARNVARANLEQAKASVGTAKINLGYTLITAPVDGYIGRLLKKQGSLVGPADAQALTELSDIHEIHVYFALGENDFVDFKNNYEGATLEEKLKKLPPINLVLSDQTVYTQAGKIDMVDGQFDKNTGAITLRATFANEAGLLRSGNTGKVRLGKKHGKVLLVPQMATLEMQDKIFVYTVNDSNKVTKQPIQVIGKNGATYLVKSGLKDGDHIVYKGMDLLQDGQLIKPHEISPDSLHLTAYNH</sequence>
<dbReference type="RefSeq" id="WP_345234840.1">
    <property type="nucleotide sequence ID" value="NZ_BAABIQ010000044.1"/>
</dbReference>
<dbReference type="PANTHER" id="PTHR30158:SF23">
    <property type="entry name" value="MULTIDRUG RESISTANCE PROTEIN MEXA"/>
    <property type="match status" value="1"/>
</dbReference>
<dbReference type="SUPFAM" id="SSF111369">
    <property type="entry name" value="HlyD-like secretion proteins"/>
    <property type="match status" value="1"/>
</dbReference>
<protein>
    <submittedName>
        <fullName evidence="7">Efflux RND transporter periplasmic adaptor subunit</fullName>
    </submittedName>
</protein>
<evidence type="ECO:0000259" key="6">
    <source>
        <dbReference type="Pfam" id="PF25989"/>
    </source>
</evidence>
<proteinExistence type="inferred from homology"/>
<accession>A0ABP9C8U1</accession>
<evidence type="ECO:0000259" key="3">
    <source>
        <dbReference type="Pfam" id="PF25876"/>
    </source>
</evidence>